<feature type="signal peptide" evidence="1">
    <location>
        <begin position="1"/>
        <end position="24"/>
    </location>
</feature>
<evidence type="ECO:0000313" key="2">
    <source>
        <dbReference type="EMBL" id="SUE33393.1"/>
    </source>
</evidence>
<protein>
    <submittedName>
        <fullName evidence="2">Uncharacterized protein</fullName>
    </submittedName>
</protein>
<dbReference type="Proteomes" id="UP000255233">
    <property type="component" value="Unassembled WGS sequence"/>
</dbReference>
<reference evidence="2 3" key="1">
    <citation type="submission" date="2018-06" db="EMBL/GenBank/DDBJ databases">
        <authorList>
            <consortium name="Pathogen Informatics"/>
            <person name="Doyle S."/>
        </authorList>
    </citation>
    <scope>NUCLEOTIDE SEQUENCE [LARGE SCALE GENOMIC DNA]</scope>
    <source>
        <strain evidence="2 3">NCTC11190</strain>
    </source>
</reference>
<dbReference type="AlphaFoldDB" id="A0A379MPE7"/>
<sequence>MKTFISRLLLLAAGILCLNCGTPAAGRDTTPERIETLRDALRGEITEKTKPVTIRAAFDEAMQLIMNLKPDETGFDRENNLTFRYADKDFVLQDDGAGKETSHILHRDLQVIVVRFDPNAPITEK</sequence>
<evidence type="ECO:0000256" key="1">
    <source>
        <dbReference type="SAM" id="SignalP"/>
    </source>
</evidence>
<dbReference type="RefSeq" id="WP_027290614.1">
    <property type="nucleotide sequence ID" value="NZ_UGVL01000001.1"/>
</dbReference>
<accession>A0A379MPE7</accession>
<evidence type="ECO:0000313" key="3">
    <source>
        <dbReference type="Proteomes" id="UP000255233"/>
    </source>
</evidence>
<dbReference type="EMBL" id="UGVL01000001">
    <property type="protein sequence ID" value="SUE33393.1"/>
    <property type="molecule type" value="Genomic_DNA"/>
</dbReference>
<organism evidence="2 3">
    <name type="scientific">Rikenella microfusus</name>
    <dbReference type="NCBI Taxonomy" id="28139"/>
    <lineage>
        <taxon>Bacteria</taxon>
        <taxon>Pseudomonadati</taxon>
        <taxon>Bacteroidota</taxon>
        <taxon>Bacteroidia</taxon>
        <taxon>Bacteroidales</taxon>
        <taxon>Rikenellaceae</taxon>
        <taxon>Rikenella</taxon>
    </lineage>
</organism>
<dbReference type="STRING" id="880526.GCA_000427365_00846"/>
<keyword evidence="1" id="KW-0732">Signal</keyword>
<proteinExistence type="predicted"/>
<feature type="chain" id="PRO_5017061156" evidence="1">
    <location>
        <begin position="25"/>
        <end position="125"/>
    </location>
</feature>
<keyword evidence="3" id="KW-1185">Reference proteome</keyword>
<name>A0A379MPE7_9BACT</name>
<gene>
    <name evidence="2" type="ORF">NCTC11190_00600</name>
</gene>